<proteinExistence type="predicted"/>
<protein>
    <submittedName>
        <fullName evidence="2">Uncharacterized protein</fullName>
    </submittedName>
</protein>
<evidence type="ECO:0000313" key="3">
    <source>
        <dbReference type="Proteomes" id="UP000250928"/>
    </source>
</evidence>
<name>A0A6N4E8E5_9GAMM</name>
<comment type="caution">
    <text evidence="2">The sequence shown here is derived from an EMBL/GenBank/DDBJ whole genome shotgun (WGS) entry which is preliminary data.</text>
</comment>
<organism evidence="2 3">
    <name type="scientific">Candidatus Sedimenticola endophacoides</name>
    <dbReference type="NCBI Taxonomy" id="2548426"/>
    <lineage>
        <taxon>Bacteria</taxon>
        <taxon>Pseudomonadati</taxon>
        <taxon>Pseudomonadota</taxon>
        <taxon>Gammaproteobacteria</taxon>
        <taxon>Chromatiales</taxon>
        <taxon>Sedimenticolaceae</taxon>
        <taxon>Sedimenticola</taxon>
    </lineage>
</organism>
<feature type="compositionally biased region" description="Basic and acidic residues" evidence="1">
    <location>
        <begin position="86"/>
        <end position="97"/>
    </location>
</feature>
<accession>A0A6N4E8E5</accession>
<evidence type="ECO:0000256" key="1">
    <source>
        <dbReference type="SAM" id="MobiDB-lite"/>
    </source>
</evidence>
<gene>
    <name evidence="2" type="ORF">C3L24_00495</name>
</gene>
<feature type="region of interest" description="Disordered" evidence="1">
    <location>
        <begin position="86"/>
        <end position="163"/>
    </location>
</feature>
<evidence type="ECO:0000313" key="2">
    <source>
        <dbReference type="EMBL" id="PUE05715.1"/>
    </source>
</evidence>
<dbReference type="AlphaFoldDB" id="A0A6N4E8E5"/>
<dbReference type="Proteomes" id="UP000250928">
    <property type="component" value="Unassembled WGS sequence"/>
</dbReference>
<reference evidence="2 3" key="1">
    <citation type="submission" date="2018-01" db="EMBL/GenBank/DDBJ databases">
        <title>Novel co-symbiosis in the lucinid bivalve Phacoides pectinatus.</title>
        <authorList>
            <person name="Lim S.J."/>
            <person name="Davis B.G."/>
            <person name="Gill D.E."/>
            <person name="Engel A.S."/>
            <person name="Anderson L.C."/>
            <person name="Campbell B.J."/>
        </authorList>
    </citation>
    <scope>NUCLEOTIDE SEQUENCE [LARGE SCALE GENOMIC DNA]</scope>
    <source>
        <strain evidence="2">N3_P5</strain>
    </source>
</reference>
<dbReference type="EMBL" id="PQCO01000042">
    <property type="protein sequence ID" value="PUE05715.1"/>
    <property type="molecule type" value="Genomic_DNA"/>
</dbReference>
<sequence>MITTSDYVGTLNYRFSRREIREHTNWSDTALKVHLARLAEMEYLLVHRGGRGQSYVYELLYQGEGERGESFLMGLIDVDALRRNHGYDEKKSGKNGERSGSGQPPVRGQSGAGQGGKNGRKPSNGKASSDQEGEDAEKALIRPKRGNGSYRNHAPAMSAKAAE</sequence>